<evidence type="ECO:0000313" key="2">
    <source>
        <dbReference type="Ensembl" id="ENSMODP00000052910.1"/>
    </source>
</evidence>
<dbReference type="InParanoid" id="A0A5F8GZ90"/>
<dbReference type="Gene3D" id="1.10.150.180">
    <property type="entry name" value="Gamma-retroviral matrix domain"/>
    <property type="match status" value="1"/>
</dbReference>
<dbReference type="PANTHER" id="PTHR33166">
    <property type="entry name" value="GAG_P30 DOMAIN-CONTAINING PROTEIN"/>
    <property type="match status" value="1"/>
</dbReference>
<reference evidence="2 3" key="1">
    <citation type="journal article" date="2007" name="Nature">
        <title>Genome of the marsupial Monodelphis domestica reveals innovation in non-coding sequences.</title>
        <authorList>
            <person name="Mikkelsen T.S."/>
            <person name="Wakefield M.J."/>
            <person name="Aken B."/>
            <person name="Amemiya C.T."/>
            <person name="Chang J.L."/>
            <person name="Duke S."/>
            <person name="Garber M."/>
            <person name="Gentles A.J."/>
            <person name="Goodstadt L."/>
            <person name="Heger A."/>
            <person name="Jurka J."/>
            <person name="Kamal M."/>
            <person name="Mauceli E."/>
            <person name="Searle S.M."/>
            <person name="Sharpe T."/>
            <person name="Baker M.L."/>
            <person name="Batzer M.A."/>
            <person name="Benos P.V."/>
            <person name="Belov K."/>
            <person name="Clamp M."/>
            <person name="Cook A."/>
            <person name="Cuff J."/>
            <person name="Das R."/>
            <person name="Davidow L."/>
            <person name="Deakin J.E."/>
            <person name="Fazzari M.J."/>
            <person name="Glass J.L."/>
            <person name="Grabherr M."/>
            <person name="Greally J.M."/>
            <person name="Gu W."/>
            <person name="Hore T.A."/>
            <person name="Huttley G.A."/>
            <person name="Kleber M."/>
            <person name="Jirtle R.L."/>
            <person name="Koina E."/>
            <person name="Lee J.T."/>
            <person name="Mahony S."/>
            <person name="Marra M.A."/>
            <person name="Miller R.D."/>
            <person name="Nicholls R.D."/>
            <person name="Oda M."/>
            <person name="Papenfuss A.T."/>
            <person name="Parra Z.E."/>
            <person name="Pollock D.D."/>
            <person name="Ray D.A."/>
            <person name="Schein J.E."/>
            <person name="Speed T.P."/>
            <person name="Thompson K."/>
            <person name="VandeBerg J.L."/>
            <person name="Wade C.M."/>
            <person name="Walker J.A."/>
            <person name="Waters P.D."/>
            <person name="Webber C."/>
            <person name="Weidman J.R."/>
            <person name="Xie X."/>
            <person name="Zody M.C."/>
            <person name="Baldwin J."/>
            <person name="Abdouelleil A."/>
            <person name="Abdulkadir J."/>
            <person name="Abebe A."/>
            <person name="Abera B."/>
            <person name="Abreu J."/>
            <person name="Acer S.C."/>
            <person name="Aftuck L."/>
            <person name="Alexander A."/>
            <person name="An P."/>
            <person name="Anderson E."/>
            <person name="Anderson S."/>
            <person name="Arachi H."/>
            <person name="Azer M."/>
            <person name="Bachantsang P."/>
            <person name="Barry A."/>
            <person name="Bayul T."/>
            <person name="Berlin A."/>
            <person name="Bessette D."/>
            <person name="Bloom T."/>
            <person name="Bloom T."/>
            <person name="Boguslavskiy L."/>
            <person name="Bonnet C."/>
            <person name="Boukhgalter B."/>
            <person name="Bourzgui I."/>
            <person name="Brown A."/>
            <person name="Cahill P."/>
            <person name="Channer S."/>
            <person name="Cheshatsang Y."/>
            <person name="Chuda L."/>
            <person name="Citroen M."/>
            <person name="Collymore A."/>
            <person name="Cooke P."/>
            <person name="Costello M."/>
            <person name="D'Aco K."/>
            <person name="Daza R."/>
            <person name="De Haan G."/>
            <person name="DeGray S."/>
            <person name="DeMaso C."/>
            <person name="Dhargay N."/>
            <person name="Dooley K."/>
            <person name="Dooley E."/>
            <person name="Doricent M."/>
            <person name="Dorje P."/>
            <person name="Dorjee K."/>
            <person name="Dupes A."/>
            <person name="Elong R."/>
            <person name="Falk J."/>
            <person name="Farina A."/>
            <person name="Faro S."/>
            <person name="Ferguson D."/>
            <person name="Fisher S."/>
            <person name="Foley C.D."/>
            <person name="Franke A."/>
            <person name="Friedrich D."/>
            <person name="Gadbois L."/>
            <person name="Gearin G."/>
            <person name="Gearin C.R."/>
            <person name="Giannoukos G."/>
            <person name="Goode T."/>
            <person name="Graham J."/>
            <person name="Grandbois E."/>
            <person name="Grewal S."/>
            <person name="Gyaltsen K."/>
            <person name="Hafez N."/>
            <person name="Hagos B."/>
            <person name="Hall J."/>
            <person name="Henson C."/>
            <person name="Hollinger A."/>
            <person name="Honan T."/>
            <person name="Huard M.D."/>
            <person name="Hughes L."/>
            <person name="Hurhula B."/>
            <person name="Husby M.E."/>
            <person name="Kamat A."/>
            <person name="Kanga B."/>
            <person name="Kashin S."/>
            <person name="Khazanovich D."/>
            <person name="Kisner P."/>
            <person name="Lance K."/>
            <person name="Lara M."/>
            <person name="Lee W."/>
            <person name="Lennon N."/>
            <person name="Letendre F."/>
            <person name="LeVine R."/>
            <person name="Lipovsky A."/>
            <person name="Liu X."/>
            <person name="Liu J."/>
            <person name="Liu S."/>
            <person name="Lokyitsang T."/>
            <person name="Lokyitsang Y."/>
            <person name="Lubonja R."/>
            <person name="Lui A."/>
            <person name="MacDonald P."/>
            <person name="Magnisalis V."/>
            <person name="Maru K."/>
            <person name="Matthews C."/>
            <person name="McCusker W."/>
            <person name="McDonough S."/>
            <person name="Mehta T."/>
            <person name="Meldrim J."/>
            <person name="Meneus L."/>
            <person name="Mihai O."/>
            <person name="Mihalev A."/>
            <person name="Mihova T."/>
            <person name="Mittelman R."/>
            <person name="Mlenga V."/>
            <person name="Montmayeur A."/>
            <person name="Mulrain L."/>
            <person name="Navidi A."/>
            <person name="Naylor J."/>
            <person name="Negash T."/>
            <person name="Nguyen T."/>
            <person name="Nguyen N."/>
            <person name="Nicol R."/>
            <person name="Norbu C."/>
            <person name="Norbu N."/>
            <person name="Novod N."/>
            <person name="O'Neill B."/>
            <person name="Osman S."/>
            <person name="Markiewicz E."/>
            <person name="Oyono O.L."/>
            <person name="Patti C."/>
            <person name="Phunkhang P."/>
            <person name="Pierre F."/>
            <person name="Priest M."/>
            <person name="Raghuraman S."/>
            <person name="Rege F."/>
            <person name="Reyes R."/>
            <person name="Rise C."/>
            <person name="Rogov P."/>
            <person name="Ross K."/>
            <person name="Ryan E."/>
            <person name="Settipalli S."/>
            <person name="Shea T."/>
            <person name="Sherpa N."/>
            <person name="Shi L."/>
            <person name="Shih D."/>
            <person name="Sparrow T."/>
            <person name="Spaulding J."/>
            <person name="Stalker J."/>
            <person name="Stange-Thomann N."/>
            <person name="Stavropoulos S."/>
            <person name="Stone C."/>
            <person name="Strader C."/>
            <person name="Tesfaye S."/>
            <person name="Thomson T."/>
            <person name="Thoulutsang Y."/>
            <person name="Thoulutsang D."/>
            <person name="Topham K."/>
            <person name="Topping I."/>
            <person name="Tsamla T."/>
            <person name="Vassiliev H."/>
            <person name="Vo A."/>
            <person name="Wangchuk T."/>
            <person name="Wangdi T."/>
            <person name="Weiand M."/>
            <person name="Wilkinson J."/>
            <person name="Wilson A."/>
            <person name="Yadav S."/>
            <person name="Young G."/>
            <person name="Yu Q."/>
            <person name="Zembek L."/>
            <person name="Zhong D."/>
            <person name="Zimmer A."/>
            <person name="Zwirko Z."/>
            <person name="Jaffe D.B."/>
            <person name="Alvarez P."/>
            <person name="Brockman W."/>
            <person name="Butler J."/>
            <person name="Chin C."/>
            <person name="Gnerre S."/>
            <person name="MacCallum I."/>
            <person name="Graves J.A."/>
            <person name="Ponting C.P."/>
            <person name="Breen M."/>
            <person name="Samollow P.B."/>
            <person name="Lander E.S."/>
            <person name="Lindblad-Toh K."/>
        </authorList>
    </citation>
    <scope>NUCLEOTIDE SEQUENCE [LARGE SCALE GENOMIC DNA]</scope>
</reference>
<dbReference type="Bgee" id="ENSMODG00000042182">
    <property type="expression patterns" value="Expressed in cerebellum and 16 other cell types or tissues"/>
</dbReference>
<evidence type="ECO:0008006" key="4">
    <source>
        <dbReference type="Google" id="ProtNLM"/>
    </source>
</evidence>
<evidence type="ECO:0000313" key="3">
    <source>
        <dbReference type="Proteomes" id="UP000002280"/>
    </source>
</evidence>
<dbReference type="SUPFAM" id="SSF47836">
    <property type="entry name" value="Retroviral matrix proteins"/>
    <property type="match status" value="1"/>
</dbReference>
<name>A0A5F8GZ90_MONDO</name>
<feature type="region of interest" description="Disordered" evidence="1">
    <location>
        <begin position="135"/>
        <end position="197"/>
    </location>
</feature>
<reference evidence="2" key="3">
    <citation type="submission" date="2025-09" db="UniProtKB">
        <authorList>
            <consortium name="Ensembl"/>
        </authorList>
    </citation>
    <scope>IDENTIFICATION</scope>
</reference>
<dbReference type="InterPro" id="IPR036946">
    <property type="entry name" value="G_retro_matrix_sf"/>
</dbReference>
<dbReference type="AlphaFoldDB" id="A0A5F8GZ90"/>
<dbReference type="Ensembl" id="ENSMODT00000061657.1">
    <property type="protein sequence ID" value="ENSMODP00000052910.1"/>
    <property type="gene ID" value="ENSMODG00000042182.1"/>
</dbReference>
<sequence>MEQRQSVPQDSSLGYILKNWKKLALNSLKKKQLISFCNVDWPYYILGNEETWPIHGTLNYNTIRQLDLFCRREGKWTAIPYISAFIKLSQNPELRRLCHMCLATSLLTPSGESPQQDVLDDLALPGNLASVRGREITSPTPAEQSRPCPPPKLTSTIESPPDFPGSSPQPLAPKPPPYSRGSEPETTPLSTPNRNILLYPPLPKDNVISPIPQSSPLHTRSGLTYGDRAHLSPMREVPSSDGLARVHVPFSVTDLAQMKEKMGRYSDNHTKFIEGFKSLTLQFDLSWADLHIIISTYCTLDEIKWLWDLAVEIGDEKALAGTWAGVPGATAVPGQNPGWDYMNERDRLRRDHMIDSLLEAMQKGIRK</sequence>
<accession>A0A5F8GZ90</accession>
<dbReference type="InterPro" id="IPR010999">
    <property type="entry name" value="Retrovr_matrix"/>
</dbReference>
<dbReference type="InterPro" id="IPR008919">
    <property type="entry name" value="Retrov_capsid_N"/>
</dbReference>
<organism evidence="2 3">
    <name type="scientific">Monodelphis domestica</name>
    <name type="common">Gray short-tailed opossum</name>
    <dbReference type="NCBI Taxonomy" id="13616"/>
    <lineage>
        <taxon>Eukaryota</taxon>
        <taxon>Metazoa</taxon>
        <taxon>Chordata</taxon>
        <taxon>Craniata</taxon>
        <taxon>Vertebrata</taxon>
        <taxon>Euteleostomi</taxon>
        <taxon>Mammalia</taxon>
        <taxon>Metatheria</taxon>
        <taxon>Didelphimorphia</taxon>
        <taxon>Didelphidae</taxon>
        <taxon>Monodelphis</taxon>
    </lineage>
</organism>
<dbReference type="GO" id="GO:0016032">
    <property type="term" value="P:viral process"/>
    <property type="evidence" value="ECO:0007669"/>
    <property type="project" value="InterPro"/>
</dbReference>
<keyword evidence="3" id="KW-1185">Reference proteome</keyword>
<reference evidence="2" key="2">
    <citation type="submission" date="2025-08" db="UniProtKB">
        <authorList>
            <consortium name="Ensembl"/>
        </authorList>
    </citation>
    <scope>IDENTIFICATION</scope>
</reference>
<evidence type="ECO:0000256" key="1">
    <source>
        <dbReference type="SAM" id="MobiDB-lite"/>
    </source>
</evidence>
<dbReference type="Gene3D" id="1.10.375.10">
    <property type="entry name" value="Human Immunodeficiency Virus Type 1 Capsid Protein"/>
    <property type="match status" value="1"/>
</dbReference>
<protein>
    <recommendedName>
        <fullName evidence="4">Core shell protein Gag P30 domain-containing protein</fullName>
    </recommendedName>
</protein>
<feature type="compositionally biased region" description="Polar residues" evidence="1">
    <location>
        <begin position="184"/>
        <end position="194"/>
    </location>
</feature>
<proteinExistence type="predicted"/>
<dbReference type="InterPro" id="IPR050462">
    <property type="entry name" value="Retroviral_Gag-Pol_poly"/>
</dbReference>
<dbReference type="SUPFAM" id="SSF47943">
    <property type="entry name" value="Retrovirus capsid protein, N-terminal core domain"/>
    <property type="match status" value="1"/>
</dbReference>
<dbReference type="Proteomes" id="UP000002280">
    <property type="component" value="Chromosome 1"/>
</dbReference>
<dbReference type="GeneTree" id="ENSGT01140000285219"/>